<dbReference type="OrthoDB" id="6112694at2759"/>
<dbReference type="AlphaFoldDB" id="A0A6J8C8M2"/>
<dbReference type="EMBL" id="CACVKT020004886">
    <property type="protein sequence ID" value="CAC5391992.1"/>
    <property type="molecule type" value="Genomic_DNA"/>
</dbReference>
<sequence length="202" mass="23197">MKLLLNKRLVRFADIGSYSPHCACIRDDMIVIYISSVTGNNLYDYISKSHIIWLNTDGIIIKRSLFSDSVWKRPCSIHSLESGLCVLYRANANHYFHSIELLDAKSDKCNKLFAFNGIYGLNRQKNFKCGGMCADKAGNIFVSYYRHQSVYVLDKNMKYKKTLFDARNGMDKPAAIGMFINHLWVADENQIFIFNYECVGNS</sequence>
<evidence type="ECO:0000313" key="1">
    <source>
        <dbReference type="EMBL" id="CAC5391992.1"/>
    </source>
</evidence>
<protein>
    <submittedName>
        <fullName evidence="1">Uncharacterized protein</fullName>
    </submittedName>
</protein>
<dbReference type="InterPro" id="IPR011042">
    <property type="entry name" value="6-blade_b-propeller_TolB-like"/>
</dbReference>
<evidence type="ECO:0000313" key="2">
    <source>
        <dbReference type="Proteomes" id="UP000507470"/>
    </source>
</evidence>
<keyword evidence="2" id="KW-1185">Reference proteome</keyword>
<organism evidence="1 2">
    <name type="scientific">Mytilus coruscus</name>
    <name type="common">Sea mussel</name>
    <dbReference type="NCBI Taxonomy" id="42192"/>
    <lineage>
        <taxon>Eukaryota</taxon>
        <taxon>Metazoa</taxon>
        <taxon>Spiralia</taxon>
        <taxon>Lophotrochozoa</taxon>
        <taxon>Mollusca</taxon>
        <taxon>Bivalvia</taxon>
        <taxon>Autobranchia</taxon>
        <taxon>Pteriomorphia</taxon>
        <taxon>Mytilida</taxon>
        <taxon>Mytiloidea</taxon>
        <taxon>Mytilidae</taxon>
        <taxon>Mytilinae</taxon>
        <taxon>Mytilus</taxon>
    </lineage>
</organism>
<name>A0A6J8C8M2_MYTCO</name>
<proteinExistence type="predicted"/>
<accession>A0A6J8C8M2</accession>
<reference evidence="1 2" key="1">
    <citation type="submission" date="2020-06" db="EMBL/GenBank/DDBJ databases">
        <authorList>
            <person name="Li R."/>
            <person name="Bekaert M."/>
        </authorList>
    </citation>
    <scope>NUCLEOTIDE SEQUENCE [LARGE SCALE GENOMIC DNA]</scope>
    <source>
        <strain evidence="2">wild</strain>
    </source>
</reference>
<gene>
    <name evidence="1" type="ORF">MCOR_26958</name>
</gene>
<dbReference type="Gene3D" id="2.120.10.30">
    <property type="entry name" value="TolB, C-terminal domain"/>
    <property type="match status" value="1"/>
</dbReference>
<dbReference type="Proteomes" id="UP000507470">
    <property type="component" value="Unassembled WGS sequence"/>
</dbReference>
<dbReference type="SUPFAM" id="SSF63829">
    <property type="entry name" value="Calcium-dependent phosphotriesterase"/>
    <property type="match status" value="1"/>
</dbReference>